<name>A0A094YKG1_9PROT</name>
<keyword evidence="2" id="KW-1185">Reference proteome</keyword>
<evidence type="ECO:0000313" key="1">
    <source>
        <dbReference type="EMBL" id="KGB21134.1"/>
    </source>
</evidence>
<dbReference type="Proteomes" id="UP000029448">
    <property type="component" value="Unassembled WGS sequence"/>
</dbReference>
<dbReference type="STRING" id="104102.AtDm6_3129"/>
<dbReference type="AlphaFoldDB" id="A0A094YKG1"/>
<accession>A0A094YKG1</accession>
<comment type="caution">
    <text evidence="1">The sequence shown here is derived from an EMBL/GenBank/DDBJ whole genome shotgun (WGS) entry which is preliminary data.</text>
</comment>
<protein>
    <submittedName>
        <fullName evidence="1">Uncharacterized protein</fullName>
    </submittedName>
</protein>
<organism evidence="1 2">
    <name type="scientific">Acetobacter tropicalis</name>
    <dbReference type="NCBI Taxonomy" id="104102"/>
    <lineage>
        <taxon>Bacteria</taxon>
        <taxon>Pseudomonadati</taxon>
        <taxon>Pseudomonadota</taxon>
        <taxon>Alphaproteobacteria</taxon>
        <taxon>Acetobacterales</taxon>
        <taxon>Acetobacteraceae</taxon>
        <taxon>Acetobacter</taxon>
    </lineage>
</organism>
<dbReference type="PATRIC" id="fig|104102.7.peg.3084"/>
<evidence type="ECO:0000313" key="2">
    <source>
        <dbReference type="Proteomes" id="UP000029448"/>
    </source>
</evidence>
<proteinExistence type="predicted"/>
<reference evidence="1 2" key="1">
    <citation type="submission" date="2014-06" db="EMBL/GenBank/DDBJ databases">
        <title>Functional and comparative genomic analyses of the Drosophila gut microbiota identify candidate symbiosis factors.</title>
        <authorList>
            <person name="Newell P.D."/>
            <person name="Chaston J.M."/>
            <person name="Douglas A.E."/>
        </authorList>
    </citation>
    <scope>NUCLEOTIDE SEQUENCE [LARGE SCALE GENOMIC DNA]</scope>
    <source>
        <strain evidence="1 2">DmCS_006</strain>
    </source>
</reference>
<dbReference type="EMBL" id="JOKM01000103">
    <property type="protein sequence ID" value="KGB21134.1"/>
    <property type="molecule type" value="Genomic_DNA"/>
</dbReference>
<sequence>MDKNYLRNDFDTHVMTESVSRSFDFRRPDGSSYYFFNMTWSRGKISISGDIGSMVLQCWPAMSSLESSVHWGHNADLDYLLGKSSAKEEYDGEATARELIRIANREVIEAINGYWIDDYFKDPETKIYSSKKRLVHSGMRQDLQKVRKGELDRDMIDDVLLFEKKEEKKSWSLPHEDDPNRYWSFFECWNTWVELWKALEGFGLYHDYTDDDLKNITKSSYRRKMREEIESVCYDKEGAISLFRNTTFDEYPLQYNYSFNNYRIVAAFRWACRRLIAEGVVQPEKAAA</sequence>
<dbReference type="RefSeq" id="WP_035382102.1">
    <property type="nucleotide sequence ID" value="NZ_JACAOJ010000014.1"/>
</dbReference>
<dbReference type="GeneID" id="89478551"/>
<gene>
    <name evidence="1" type="ORF">AtDm6_3129</name>
</gene>